<feature type="domain" description="Telomere resolvase ResT/TelK catalytic" evidence="2">
    <location>
        <begin position="259"/>
        <end position="426"/>
    </location>
</feature>
<dbReference type="Gene3D" id="1.10.287.3180">
    <property type="match status" value="1"/>
</dbReference>
<dbReference type="PATRIC" id="fig|660596.6.peg.5327"/>
<evidence type="ECO:0000256" key="1">
    <source>
        <dbReference type="SAM" id="MobiDB-lite"/>
    </source>
</evidence>
<reference evidence="7 8" key="1">
    <citation type="journal article" date="2012" name="Mol. Microbiol.">
        <title>The genetic and structural basis of two distinct terminal side branch residues in stewartan and amylovoran exopolysaccharides and their potential role in host adaptation.</title>
        <authorList>
            <person name="Wang X."/>
            <person name="Yang F."/>
            <person name="von Bodman S.B."/>
        </authorList>
    </citation>
    <scope>NUCLEOTIDE SEQUENCE [LARGE SCALE GENOMIC DNA]</scope>
    <source>
        <strain evidence="7 8">DC283</strain>
    </source>
</reference>
<feature type="domain" description="Protelomerase TelK-like muzzle" evidence="4">
    <location>
        <begin position="81"/>
        <end position="198"/>
    </location>
</feature>
<dbReference type="EMBL" id="CP017592">
    <property type="protein sequence ID" value="ARF52745.1"/>
    <property type="molecule type" value="Genomic_DNA"/>
</dbReference>
<dbReference type="EMBL" id="AHIE01000047">
    <property type="protein sequence ID" value="EHT97698.1"/>
    <property type="molecule type" value="Genomic_DNA"/>
</dbReference>
<sequence>MAKVMVGELINQLVGEIDEIDASEMPQGEKTKRYKAAASRYKNALFTDKRKYRGKGLAKRITANTYNAYMTRARKRFDERLHHHFEKNVARLADRYPLYGDELREWLALPAAEIRQRHKALMARLKSIMPLAEELSGVKYGTKAGDRKLRSMGKKYPEWNIALVMAASEDWRAARDNLHKMFQQGMQLLEEMGGLRINHDVLYSLQLSAAERSSIQQKWGEVLSEKKRNTVLIDYPVYMQRITEIIDAPVDEGMSRRVHMAPLAFALAAVSGRRMIEIMFRGEFEVVGPNEVAFVGQAKKRTDDGAPRTIYTLCDAELFINRLEALRSCAAAADFEQVIKGYGENDSRSENGRINAILAKAFNPWVKQFFNDDRRVYKDSRAIYARIAYETWFRHDARWADKDEDVFFSEILGHDDENTQLHYKQFKLHNFSRTWTPEGGNENSRLQALQDLDDQMPGFARGDAAVRMHEELKKIIEEKPDELITVNTLRKLKFNPTLVGRYLEFVAPALQQVVGENGQYRLVTETEPLVLDNAQYADELDDDEDDGEADDASLEDDEIDSDEAPETEQTAAEEKRPAREDKAPPARPRFDAPKHNAEGEWVIRYEFDGQRYAWTGAAENLREAMQKAWETHHA</sequence>
<dbReference type="Pfam" id="PF16684">
    <property type="entry name" value="ResT-TelK_cat"/>
    <property type="match status" value="1"/>
</dbReference>
<dbReference type="InterPro" id="IPR055040">
    <property type="entry name" value="TelK_N"/>
</dbReference>
<protein>
    <submittedName>
        <fullName evidence="6 7">Protelomerase</fullName>
    </submittedName>
</protein>
<feature type="region of interest" description="Disordered" evidence="1">
    <location>
        <begin position="533"/>
        <end position="599"/>
    </location>
</feature>
<dbReference type="Pfam" id="PF22853">
    <property type="entry name" value="TelK_N"/>
    <property type="match status" value="1"/>
</dbReference>
<evidence type="ECO:0000259" key="4">
    <source>
        <dbReference type="Pfam" id="PF20849"/>
    </source>
</evidence>
<dbReference type="RefSeq" id="WP_006122363.1">
    <property type="nucleotide sequence ID" value="NZ_AHIE01000047.1"/>
</dbReference>
<dbReference type="Gene3D" id="1.20.1440.270">
    <property type="match status" value="1"/>
</dbReference>
<dbReference type="InterPro" id="IPR049460">
    <property type="entry name" value="TelK_muzzle"/>
</dbReference>
<evidence type="ECO:0000313" key="6">
    <source>
        <dbReference type="EMBL" id="ARF52745.1"/>
    </source>
</evidence>
<organism evidence="7 8">
    <name type="scientific">Pantoea stewartii subsp. stewartii DC283</name>
    <dbReference type="NCBI Taxonomy" id="660596"/>
    <lineage>
        <taxon>Bacteria</taxon>
        <taxon>Pseudomonadati</taxon>
        <taxon>Pseudomonadota</taxon>
        <taxon>Gammaproteobacteria</taxon>
        <taxon>Enterobacterales</taxon>
        <taxon>Erwiniaceae</taxon>
        <taxon>Pantoea</taxon>
    </lineage>
</organism>
<feature type="compositionally biased region" description="Basic and acidic residues" evidence="1">
    <location>
        <begin position="572"/>
        <end position="599"/>
    </location>
</feature>
<dbReference type="InterPro" id="IPR032047">
    <property type="entry name" value="ResT/TelK_cat"/>
</dbReference>
<dbReference type="InterPro" id="IPR038280">
    <property type="entry name" value="ResT/TelK_cat_sf"/>
</dbReference>
<dbReference type="Gene3D" id="1.10.10.2040">
    <property type="match status" value="1"/>
</dbReference>
<accession>H3RLI5</accession>
<dbReference type="KEGG" id="pstw:DSJ_26410"/>
<dbReference type="Pfam" id="PF20818">
    <property type="entry name" value="TelK_stirrup"/>
    <property type="match status" value="1"/>
</dbReference>
<dbReference type="InterPro" id="IPR049454">
    <property type="entry name" value="TelK_stirrup"/>
</dbReference>
<evidence type="ECO:0000313" key="9">
    <source>
        <dbReference type="Proteomes" id="UP000192380"/>
    </source>
</evidence>
<reference evidence="6 9" key="3">
    <citation type="submission" date="2016-10" db="EMBL/GenBank/DDBJ databases">
        <title>Complete Genome Assembly of Pantoea stewartii subsp. stewartii DC283, a Corn Pathogen.</title>
        <authorList>
            <person name="Duong D.A."/>
            <person name="Stevens A.M."/>
            <person name="Jensen R.V."/>
        </authorList>
    </citation>
    <scope>NUCLEOTIDE SEQUENCE [LARGE SCALE GENOMIC DNA]</scope>
    <source>
        <strain evidence="6 9">DC283</strain>
        <plasmid evidence="6 9">ppDSJ01</plasmid>
    </source>
</reference>
<evidence type="ECO:0000259" key="2">
    <source>
        <dbReference type="Pfam" id="PF16684"/>
    </source>
</evidence>
<evidence type="ECO:0000259" key="3">
    <source>
        <dbReference type="Pfam" id="PF20818"/>
    </source>
</evidence>
<feature type="domain" description="Protelomerase TelK N-terminal" evidence="5">
    <location>
        <begin position="4"/>
        <end position="78"/>
    </location>
</feature>
<dbReference type="AlphaFoldDB" id="H3RLI5"/>
<proteinExistence type="predicted"/>
<dbReference type="Proteomes" id="UP000192380">
    <property type="component" value="Plasmid ppDSJ01"/>
</dbReference>
<evidence type="ECO:0000259" key="5">
    <source>
        <dbReference type="Pfam" id="PF22853"/>
    </source>
</evidence>
<reference evidence="7" key="2">
    <citation type="submission" date="2012-01" db="EMBL/GenBank/DDBJ databases">
        <authorList>
            <person name="Biehl B.S."/>
            <person name="Ding Y."/>
            <person name="Dugan-Rocha S.P."/>
            <person name="Gibbs R.A."/>
            <person name="Glasner J.D."/>
            <person name="Kovar C."/>
            <person name="Muzny D.M."/>
            <person name="Neeno-Eckwall E.C."/>
            <person name="Perna N.T."/>
            <person name="Qin X."/>
            <person name="von Bodman S.B."/>
            <person name="Weinstock G.M."/>
        </authorList>
    </citation>
    <scope>NUCLEOTIDE SEQUENCE</scope>
    <source>
        <strain evidence="7">DC283</strain>
    </source>
</reference>
<dbReference type="OrthoDB" id="6636096at2"/>
<keyword evidence="9" id="KW-1185">Reference proteome</keyword>
<evidence type="ECO:0000313" key="7">
    <source>
        <dbReference type="EMBL" id="EHT97698.1"/>
    </source>
</evidence>
<evidence type="ECO:0000313" key="8">
    <source>
        <dbReference type="Proteomes" id="UP000005050"/>
    </source>
</evidence>
<gene>
    <name evidence="7" type="ORF">CKS_5559</name>
    <name evidence="6" type="ORF">DSJ_26410</name>
</gene>
<dbReference type="Pfam" id="PF20849">
    <property type="entry name" value="TelK_muzzle"/>
    <property type="match status" value="1"/>
</dbReference>
<geneLocation type="plasmid" evidence="6 9">
    <name>ppDSJ01</name>
</geneLocation>
<feature type="domain" description="Protelomerase TelK-like stirrup" evidence="3">
    <location>
        <begin position="442"/>
        <end position="532"/>
    </location>
</feature>
<dbReference type="Proteomes" id="UP000005050">
    <property type="component" value="Unassembled WGS sequence"/>
</dbReference>
<dbReference type="Gene3D" id="1.10.443.30">
    <property type="entry name" value="Telomere resolvase"/>
    <property type="match status" value="1"/>
</dbReference>
<feature type="compositionally biased region" description="Acidic residues" evidence="1">
    <location>
        <begin position="538"/>
        <end position="566"/>
    </location>
</feature>
<keyword evidence="6" id="KW-0614">Plasmid</keyword>
<name>H3RLI5_PANSE</name>